<dbReference type="EMBL" id="QZAF01000263">
    <property type="protein sequence ID" value="THV69286.1"/>
    <property type="molecule type" value="Genomic_DNA"/>
</dbReference>
<dbReference type="Proteomes" id="UP000304951">
    <property type="component" value="Unassembled WGS sequence"/>
</dbReference>
<protein>
    <submittedName>
        <fullName evidence="1">Uncharacterized protein</fullName>
    </submittedName>
</protein>
<evidence type="ECO:0000313" key="2">
    <source>
        <dbReference type="Proteomes" id="UP000304951"/>
    </source>
</evidence>
<evidence type="ECO:0000313" key="1">
    <source>
        <dbReference type="EMBL" id="THV69286.1"/>
    </source>
</evidence>
<gene>
    <name evidence="1" type="ORF">D6D28_06014</name>
</gene>
<reference evidence="1 2" key="1">
    <citation type="submission" date="2018-10" db="EMBL/GenBank/DDBJ databases">
        <title>Fifty Aureobasidium pullulans genomes reveal a recombining polyextremotolerant generalist.</title>
        <authorList>
            <person name="Gostincar C."/>
            <person name="Turk M."/>
            <person name="Zajc J."/>
            <person name="Gunde-Cimerman N."/>
        </authorList>
    </citation>
    <scope>NUCLEOTIDE SEQUENCE [LARGE SCALE GENOMIC DNA]</scope>
    <source>
        <strain evidence="1 2">EXF-11900</strain>
    </source>
</reference>
<name>A0A4S8VKR6_AURPU</name>
<dbReference type="AlphaFoldDB" id="A0A4S8VKR6"/>
<accession>A0A4S8VKR6</accession>
<sequence>MSSTNPLTGPSASTVAMSARQEFTPEQLERIKSVVDCLVTSSGLERTPGSAVADFLHTQDLMSSRTGPITPVEQSSSLSFLDLPAEVRNKIYHHCLVVGKVFPRAKPHDDERFKGWMKHRKPQTQLLLVCKQVFLESTPMYFSQNQFVMSHGPASEWPWARPDALHDMPVSRFAYQNLRMLSISFDYRDMDYPPEQIFKAKGFELLLRNSLATEWSTRQNKIMAMPLETLEIVMDNCFCMGTDYPMYLHAVRVMQGRLPSGTQVVMKWLDGTEEASIALEEVNEFWDDVYDLDQKEPYSDQLFLTFKTAKKGGEPTRSPGGGW</sequence>
<proteinExistence type="predicted"/>
<dbReference type="PANTHER" id="PTHR42085">
    <property type="entry name" value="F-BOX DOMAIN-CONTAINING PROTEIN"/>
    <property type="match status" value="1"/>
</dbReference>
<comment type="caution">
    <text evidence="1">The sequence shown here is derived from an EMBL/GenBank/DDBJ whole genome shotgun (WGS) entry which is preliminary data.</text>
</comment>
<dbReference type="PANTHER" id="PTHR42085:SF2">
    <property type="entry name" value="F-BOX DOMAIN-CONTAINING PROTEIN"/>
    <property type="match status" value="1"/>
</dbReference>
<dbReference type="InterPro" id="IPR038883">
    <property type="entry name" value="AN11006-like"/>
</dbReference>
<organism evidence="1 2">
    <name type="scientific">Aureobasidium pullulans</name>
    <name type="common">Black yeast</name>
    <name type="synonym">Pullularia pullulans</name>
    <dbReference type="NCBI Taxonomy" id="5580"/>
    <lineage>
        <taxon>Eukaryota</taxon>
        <taxon>Fungi</taxon>
        <taxon>Dikarya</taxon>
        <taxon>Ascomycota</taxon>
        <taxon>Pezizomycotina</taxon>
        <taxon>Dothideomycetes</taxon>
        <taxon>Dothideomycetidae</taxon>
        <taxon>Dothideales</taxon>
        <taxon>Saccotheciaceae</taxon>
        <taxon>Aureobasidium</taxon>
    </lineage>
</organism>